<evidence type="ECO:0000256" key="4">
    <source>
        <dbReference type="ARBA" id="ARBA00022723"/>
    </source>
</evidence>
<feature type="domain" description="Endonuclease/exonuclease/phosphatase" evidence="13">
    <location>
        <begin position="11"/>
        <end position="230"/>
    </location>
</feature>
<evidence type="ECO:0000256" key="8">
    <source>
        <dbReference type="ARBA" id="ARBA00023172"/>
    </source>
</evidence>
<keyword evidence="6" id="KW-0378">Hydrolase</keyword>
<keyword evidence="8" id="KW-0233">DNA recombination</keyword>
<evidence type="ECO:0000256" key="6">
    <source>
        <dbReference type="ARBA" id="ARBA00022801"/>
    </source>
</evidence>
<dbReference type="AlphaFoldDB" id="A0A8C0XKW7"/>
<evidence type="ECO:0000256" key="10">
    <source>
        <dbReference type="PIRSR" id="PIRSR604808-1"/>
    </source>
</evidence>
<feature type="active site" description="Proton donor/acceptor" evidence="10">
    <location>
        <position position="145"/>
    </location>
</feature>
<evidence type="ECO:0000256" key="5">
    <source>
        <dbReference type="ARBA" id="ARBA00022763"/>
    </source>
</evidence>
<dbReference type="SUPFAM" id="SSF56219">
    <property type="entry name" value="DNase I-like"/>
    <property type="match status" value="1"/>
</dbReference>
<evidence type="ECO:0000256" key="12">
    <source>
        <dbReference type="PIRSR" id="PIRSR604808-3"/>
    </source>
</evidence>
<dbReference type="Ensembl" id="ENSCCNT00000037528.1">
    <property type="protein sequence ID" value="ENSCCNP00000029766.1"/>
    <property type="gene ID" value="ENSCCNG00000028537.1"/>
</dbReference>
<sequence length="265" mass="30258">MAGITTYLSVLTLNVNGLNSPIKRHRLTKWIKKEDPTICCLQETHLTDRNKHMLRMKGWKKIYQANGPRKQAGVAILISDKVDFKPTLIKRDKEGHSILIKGEIDQKEIIIINLYAPNVNAPNFIKHTLKDLKAYINANTVVVGDFNTPLSSIDRSSKQKLNKEIQDLKYAIDQVDLVDVYRTFHPTSTQYTFFSAAHGTFSKIDHILGHKASLSKYKKIEIIPCILSDHNAVKVELNNKSKDKKHANSWKLNNYYLMKNGSSMQ</sequence>
<dbReference type="InterPro" id="IPR004808">
    <property type="entry name" value="AP_endonuc_1"/>
</dbReference>
<feature type="site" description="Important for catalytic activity" evidence="12">
    <location>
        <position position="205"/>
    </location>
</feature>
<keyword evidence="5" id="KW-0227">DNA damage</keyword>
<keyword evidence="11" id="KW-0464">Manganese</keyword>
<evidence type="ECO:0000256" key="7">
    <source>
        <dbReference type="ARBA" id="ARBA00022842"/>
    </source>
</evidence>
<dbReference type="CDD" id="cd09076">
    <property type="entry name" value="L1-EN"/>
    <property type="match status" value="1"/>
</dbReference>
<evidence type="ECO:0000256" key="9">
    <source>
        <dbReference type="ARBA" id="ARBA00023204"/>
    </source>
</evidence>
<protein>
    <recommendedName>
        <fullName evidence="3">exodeoxyribonuclease III</fullName>
        <ecNumber evidence="3">3.1.11.2</ecNumber>
    </recommendedName>
</protein>
<organism evidence="14">
    <name type="scientific">Castor canadensis</name>
    <name type="common">American beaver</name>
    <dbReference type="NCBI Taxonomy" id="51338"/>
    <lineage>
        <taxon>Eukaryota</taxon>
        <taxon>Metazoa</taxon>
        <taxon>Chordata</taxon>
        <taxon>Craniata</taxon>
        <taxon>Vertebrata</taxon>
        <taxon>Euteleostomi</taxon>
        <taxon>Mammalia</taxon>
        <taxon>Eutheria</taxon>
        <taxon>Euarchontoglires</taxon>
        <taxon>Glires</taxon>
        <taxon>Rodentia</taxon>
        <taxon>Castorimorpha</taxon>
        <taxon>Castoridae</taxon>
        <taxon>Castor</taxon>
    </lineage>
</organism>
<feature type="binding site" evidence="11">
    <location>
        <position position="145"/>
    </location>
    <ligand>
        <name>Mg(2+)</name>
        <dbReference type="ChEBI" id="CHEBI:18420"/>
        <label>1</label>
    </ligand>
</feature>
<dbReference type="Gene3D" id="3.60.10.10">
    <property type="entry name" value="Endonuclease/exonuclease/phosphatase"/>
    <property type="match status" value="1"/>
</dbReference>
<dbReference type="GO" id="GO:0003906">
    <property type="term" value="F:DNA-(apurinic or apyrimidinic site) endonuclease activity"/>
    <property type="evidence" value="ECO:0007669"/>
    <property type="project" value="TreeGrafter"/>
</dbReference>
<comment type="catalytic activity">
    <reaction evidence="1">
        <text>Exonucleolytic cleavage in the 3'- to 5'-direction to yield nucleoside 5'-phosphates.</text>
        <dbReference type="EC" id="3.1.11.2"/>
    </reaction>
</comment>
<feature type="site" description="Interaction with DNA substrate" evidence="12">
    <location>
        <position position="230"/>
    </location>
</feature>
<dbReference type="GO" id="GO:0046872">
    <property type="term" value="F:metal ion binding"/>
    <property type="evidence" value="ECO:0007669"/>
    <property type="project" value="UniProtKB-KW"/>
</dbReference>
<dbReference type="GO" id="GO:0006310">
    <property type="term" value="P:DNA recombination"/>
    <property type="evidence" value="ECO:0007669"/>
    <property type="project" value="UniProtKB-KW"/>
</dbReference>
<evidence type="ECO:0000256" key="3">
    <source>
        <dbReference type="ARBA" id="ARBA00012115"/>
    </source>
</evidence>
<dbReference type="GO" id="GO:0006284">
    <property type="term" value="P:base-excision repair"/>
    <property type="evidence" value="ECO:0007669"/>
    <property type="project" value="TreeGrafter"/>
</dbReference>
<feature type="binding site" evidence="11">
    <location>
        <position position="147"/>
    </location>
    <ligand>
        <name>Mg(2+)</name>
        <dbReference type="ChEBI" id="CHEBI:18420"/>
        <label>1</label>
    </ligand>
</feature>
<proteinExistence type="inferred from homology"/>
<evidence type="ECO:0000256" key="11">
    <source>
        <dbReference type="PIRSR" id="PIRSR604808-2"/>
    </source>
</evidence>
<evidence type="ECO:0000313" key="14">
    <source>
        <dbReference type="Ensembl" id="ENSCCNP00000029766.1"/>
    </source>
</evidence>
<feature type="site" description="Transition state stabilizer" evidence="12">
    <location>
        <position position="147"/>
    </location>
</feature>
<name>A0A8C0XKW7_CASCN</name>
<keyword evidence="9" id="KW-0234">DNA repair</keyword>
<feature type="binding site" evidence="11">
    <location>
        <position position="229"/>
    </location>
    <ligand>
        <name>Mg(2+)</name>
        <dbReference type="ChEBI" id="CHEBI:18420"/>
        <label>1</label>
    </ligand>
</feature>
<feature type="binding site" evidence="11">
    <location>
        <position position="14"/>
    </location>
    <ligand>
        <name>Mg(2+)</name>
        <dbReference type="ChEBI" id="CHEBI:18420"/>
        <label>1</label>
    </ligand>
</feature>
<dbReference type="EC" id="3.1.11.2" evidence="3"/>
<dbReference type="GO" id="GO:0008081">
    <property type="term" value="F:phosphoric diester hydrolase activity"/>
    <property type="evidence" value="ECO:0007669"/>
    <property type="project" value="TreeGrafter"/>
</dbReference>
<feature type="active site" description="Proton acceptor" evidence="10">
    <location>
        <position position="230"/>
    </location>
</feature>
<dbReference type="Pfam" id="PF03372">
    <property type="entry name" value="Exo_endo_phos"/>
    <property type="match status" value="1"/>
</dbReference>
<accession>A0A8C0XKW7</accession>
<evidence type="ECO:0000256" key="1">
    <source>
        <dbReference type="ARBA" id="ARBA00000493"/>
    </source>
</evidence>
<dbReference type="InterPro" id="IPR036691">
    <property type="entry name" value="Endo/exonu/phosph_ase_sf"/>
</dbReference>
<comment type="similarity">
    <text evidence="2">Belongs to the DNA repair enzymes AP/ExoA family.</text>
</comment>
<reference evidence="14" key="1">
    <citation type="submission" date="2023-09" db="UniProtKB">
        <authorList>
            <consortium name="Ensembl"/>
        </authorList>
    </citation>
    <scope>IDENTIFICATION</scope>
</reference>
<feature type="binding site" evidence="11">
    <location>
        <position position="230"/>
    </location>
    <ligand>
        <name>Mg(2+)</name>
        <dbReference type="ChEBI" id="CHEBI:18420"/>
        <label>1</label>
    </ligand>
</feature>
<keyword evidence="7 11" id="KW-0460">Magnesium</keyword>
<dbReference type="PANTHER" id="PTHR22748">
    <property type="entry name" value="AP ENDONUCLEASE"/>
    <property type="match status" value="1"/>
</dbReference>
<keyword evidence="4 11" id="KW-0479">Metal-binding</keyword>
<dbReference type="GO" id="GO:0005634">
    <property type="term" value="C:nucleus"/>
    <property type="evidence" value="ECO:0007669"/>
    <property type="project" value="TreeGrafter"/>
</dbReference>
<feature type="binding site" evidence="11">
    <location>
        <position position="43"/>
    </location>
    <ligand>
        <name>Mg(2+)</name>
        <dbReference type="ChEBI" id="CHEBI:18420"/>
        <label>1</label>
    </ligand>
</feature>
<dbReference type="InterPro" id="IPR005135">
    <property type="entry name" value="Endo/exonuclease/phosphatase"/>
</dbReference>
<evidence type="ECO:0000259" key="13">
    <source>
        <dbReference type="Pfam" id="PF03372"/>
    </source>
</evidence>
<dbReference type="PANTHER" id="PTHR22748:SF23">
    <property type="entry name" value="EXODEOXYRIBONUCLEASE III"/>
    <property type="match status" value="1"/>
</dbReference>
<dbReference type="GO" id="GO:0008311">
    <property type="term" value="F:double-stranded DNA 3'-5' DNA exonuclease activity"/>
    <property type="evidence" value="ECO:0007669"/>
    <property type="project" value="UniProtKB-EC"/>
</dbReference>
<evidence type="ECO:0000256" key="2">
    <source>
        <dbReference type="ARBA" id="ARBA00007092"/>
    </source>
</evidence>
<comment type="cofactor">
    <cofactor evidence="11">
        <name>Mg(2+)</name>
        <dbReference type="ChEBI" id="CHEBI:18420"/>
    </cofactor>
    <cofactor evidence="11">
        <name>Mn(2+)</name>
        <dbReference type="ChEBI" id="CHEBI:29035"/>
    </cofactor>
    <text evidence="11">Probably binds two magnesium or manganese ions per subunit.</text>
</comment>
<feature type="active site" evidence="10">
    <location>
        <position position="115"/>
    </location>
</feature>